<dbReference type="Proteomes" id="UP000663843">
    <property type="component" value="Unassembled WGS sequence"/>
</dbReference>
<evidence type="ECO:0000313" key="2">
    <source>
        <dbReference type="Proteomes" id="UP000663843"/>
    </source>
</evidence>
<comment type="caution">
    <text evidence="1">The sequence shown here is derived from an EMBL/GenBank/DDBJ whole genome shotgun (WGS) entry which is preliminary data.</text>
</comment>
<gene>
    <name evidence="1" type="ORF">RDB_LOCUS179518</name>
</gene>
<reference evidence="1" key="1">
    <citation type="submission" date="2021-01" db="EMBL/GenBank/DDBJ databases">
        <authorList>
            <person name="Kaushik A."/>
        </authorList>
    </citation>
    <scope>NUCLEOTIDE SEQUENCE</scope>
    <source>
        <strain evidence="1">AG2-2IIIB</strain>
    </source>
</reference>
<dbReference type="AlphaFoldDB" id="A0A8H3HPR9"/>
<protein>
    <submittedName>
        <fullName evidence="1">Uncharacterized protein</fullName>
    </submittedName>
</protein>
<dbReference type="EMBL" id="CAJMWT010008221">
    <property type="protein sequence ID" value="CAE6531656.1"/>
    <property type="molecule type" value="Genomic_DNA"/>
</dbReference>
<organism evidence="1 2">
    <name type="scientific">Rhizoctonia solani</name>
    <dbReference type="NCBI Taxonomy" id="456999"/>
    <lineage>
        <taxon>Eukaryota</taxon>
        <taxon>Fungi</taxon>
        <taxon>Dikarya</taxon>
        <taxon>Basidiomycota</taxon>
        <taxon>Agaricomycotina</taxon>
        <taxon>Agaricomycetes</taxon>
        <taxon>Cantharellales</taxon>
        <taxon>Ceratobasidiaceae</taxon>
        <taxon>Rhizoctonia</taxon>
    </lineage>
</organism>
<proteinExistence type="predicted"/>
<evidence type="ECO:0000313" key="1">
    <source>
        <dbReference type="EMBL" id="CAE6531656.1"/>
    </source>
</evidence>
<name>A0A8H3HPR9_9AGAM</name>
<sequence>MLGLDSVAVQLSPHEQFTELSTAVNLPLACLLVEYVKLTIQPNLQPILSPEEIDTKFTDTCLYSFKQNMTIRINYGTTDVPQEGTSNSNPEDIPQYRRAQNTVLPWQKPKQEQGPVMTTVTILQMQEYLIDLIRAHSVRVEQYKWATRAVADEVARDIKSAMDDIWKRLLQI</sequence>
<accession>A0A8H3HPR9</accession>